<evidence type="ECO:0000313" key="1">
    <source>
        <dbReference type="EMBL" id="KKL82189.1"/>
    </source>
</evidence>
<proteinExistence type="predicted"/>
<sequence length="130" mass="15140">MLTGYGLLIQTSNQPAGIALSWESTFDNKPVGERPDIHEIYALLILVQKAFPNLFITSNRAEQFNSVHDREINYKGYRSPDNANRHLKSWILFKYHSKGVEQFLLRQKMIFPMSIIQNSFHLSLKKVIFK</sequence>
<organism evidence="1">
    <name type="scientific">marine sediment metagenome</name>
    <dbReference type="NCBI Taxonomy" id="412755"/>
    <lineage>
        <taxon>unclassified sequences</taxon>
        <taxon>metagenomes</taxon>
        <taxon>ecological metagenomes</taxon>
    </lineage>
</organism>
<comment type="caution">
    <text evidence="1">The sequence shown here is derived from an EMBL/GenBank/DDBJ whole genome shotgun (WGS) entry which is preliminary data.</text>
</comment>
<gene>
    <name evidence="1" type="ORF">LCGC14_1987260</name>
</gene>
<dbReference type="AlphaFoldDB" id="A0A0F9F705"/>
<protein>
    <submittedName>
        <fullName evidence="1">Uncharacterized protein</fullName>
    </submittedName>
</protein>
<name>A0A0F9F705_9ZZZZ</name>
<dbReference type="EMBL" id="LAZR01022342">
    <property type="protein sequence ID" value="KKL82189.1"/>
    <property type="molecule type" value="Genomic_DNA"/>
</dbReference>
<accession>A0A0F9F705</accession>
<reference evidence="1" key="1">
    <citation type="journal article" date="2015" name="Nature">
        <title>Complex archaea that bridge the gap between prokaryotes and eukaryotes.</title>
        <authorList>
            <person name="Spang A."/>
            <person name="Saw J.H."/>
            <person name="Jorgensen S.L."/>
            <person name="Zaremba-Niedzwiedzka K."/>
            <person name="Martijn J."/>
            <person name="Lind A.E."/>
            <person name="van Eijk R."/>
            <person name="Schleper C."/>
            <person name="Guy L."/>
            <person name="Ettema T.J."/>
        </authorList>
    </citation>
    <scope>NUCLEOTIDE SEQUENCE</scope>
</reference>